<evidence type="ECO:0000256" key="8">
    <source>
        <dbReference type="ARBA" id="ARBA00023163"/>
    </source>
</evidence>
<name>A0AA47P410_MERPO</name>
<dbReference type="GO" id="GO:0010468">
    <property type="term" value="P:regulation of gene expression"/>
    <property type="evidence" value="ECO:0007669"/>
    <property type="project" value="TreeGrafter"/>
</dbReference>
<keyword evidence="15" id="KW-1185">Reference proteome</keyword>
<keyword evidence="7" id="KW-0238">DNA-binding</keyword>
<evidence type="ECO:0000313" key="15">
    <source>
        <dbReference type="Proteomes" id="UP001174136"/>
    </source>
</evidence>
<evidence type="ECO:0000256" key="1">
    <source>
        <dbReference type="ARBA" id="ARBA00004123"/>
    </source>
</evidence>
<proteinExistence type="predicted"/>
<feature type="region of interest" description="Disordered" evidence="11">
    <location>
        <begin position="535"/>
        <end position="636"/>
    </location>
</feature>
<evidence type="ECO:0000256" key="9">
    <source>
        <dbReference type="ARBA" id="ARBA00023242"/>
    </source>
</evidence>
<feature type="domain" description="C2H2-type" evidence="12">
    <location>
        <begin position="365"/>
        <end position="392"/>
    </location>
</feature>
<dbReference type="PROSITE" id="PS50280">
    <property type="entry name" value="SET"/>
    <property type="match status" value="1"/>
</dbReference>
<dbReference type="Gene3D" id="3.30.160.60">
    <property type="entry name" value="Classic Zinc Finger"/>
    <property type="match status" value="11"/>
</dbReference>
<dbReference type="FunFam" id="3.30.160.60:FF:000340">
    <property type="entry name" value="zinc finger protein 473 isoform X1"/>
    <property type="match status" value="1"/>
</dbReference>
<feature type="compositionally biased region" description="Basic and acidic residues" evidence="11">
    <location>
        <begin position="455"/>
        <end position="469"/>
    </location>
</feature>
<feature type="domain" description="C2H2-type" evidence="12">
    <location>
        <begin position="815"/>
        <end position="842"/>
    </location>
</feature>
<feature type="domain" description="C2H2-type" evidence="12">
    <location>
        <begin position="927"/>
        <end position="951"/>
    </location>
</feature>
<dbReference type="AlphaFoldDB" id="A0AA47P410"/>
<dbReference type="GO" id="GO:0003677">
    <property type="term" value="F:DNA binding"/>
    <property type="evidence" value="ECO:0007669"/>
    <property type="project" value="UniProtKB-KW"/>
</dbReference>
<feature type="domain" description="C2H2-type" evidence="12">
    <location>
        <begin position="668"/>
        <end position="696"/>
    </location>
</feature>
<evidence type="ECO:0000256" key="11">
    <source>
        <dbReference type="SAM" id="MobiDB-lite"/>
    </source>
</evidence>
<dbReference type="FunFam" id="3.30.160.60:FF:002343">
    <property type="entry name" value="Zinc finger protein 33A"/>
    <property type="match status" value="1"/>
</dbReference>
<evidence type="ECO:0000256" key="10">
    <source>
        <dbReference type="PROSITE-ProRule" id="PRU00042"/>
    </source>
</evidence>
<keyword evidence="8" id="KW-0804">Transcription</keyword>
<dbReference type="PANTHER" id="PTHR16515">
    <property type="entry name" value="PR DOMAIN ZINC FINGER PROTEIN"/>
    <property type="match status" value="1"/>
</dbReference>
<dbReference type="SUPFAM" id="SSF57667">
    <property type="entry name" value="beta-beta-alpha zinc fingers"/>
    <property type="match status" value="6"/>
</dbReference>
<dbReference type="InterPro" id="IPR046341">
    <property type="entry name" value="SET_dom_sf"/>
</dbReference>
<evidence type="ECO:0000259" key="12">
    <source>
        <dbReference type="PROSITE" id="PS50157"/>
    </source>
</evidence>
<dbReference type="InterPro" id="IPR013087">
    <property type="entry name" value="Znf_C2H2_type"/>
</dbReference>
<dbReference type="FunFam" id="3.30.160.60:FF:000624">
    <property type="entry name" value="zinc finger protein 697"/>
    <property type="match status" value="1"/>
</dbReference>
<dbReference type="Pfam" id="PF00096">
    <property type="entry name" value="zf-C2H2"/>
    <property type="match status" value="10"/>
</dbReference>
<dbReference type="PROSITE" id="PS50157">
    <property type="entry name" value="ZINC_FINGER_C2H2_2"/>
    <property type="match status" value="13"/>
</dbReference>
<dbReference type="FunFam" id="3.30.160.60:FF:000646">
    <property type="entry name" value="Myeloid zinc finger 1"/>
    <property type="match status" value="1"/>
</dbReference>
<dbReference type="InterPro" id="IPR036236">
    <property type="entry name" value="Znf_C2H2_sf"/>
</dbReference>
<sequence length="951" mass="106687">MSDRGDVVEWVETTEEVIIIEECLLPNGNCSAVLPVSQPTDTPMQKLLDTMVQGEDAEFDDGFLLLLTFNSPLIHGHGLILTRGFKLILFPDCDECRSLFQEQSSVCIAGPSFVLDSPTNMAVPQRALLTLPHGLMIGRSSIPNTGLGVMNQGPAVTPGMHFGPYEGEIYKVNYYDYIDAARETHSNWMRYVNCARNQEETNLLAVQYKGSILFHCCRTIHPGDELVVWPSGGLLSRLSEAWNHIWLMKLPPIESNPGIASQTFLCSHCPLSFTTETYRQRHMEHFHTQSKKECAPPGAEAAEPQDQDNAPAEDIATPATTNPVDSLIVVDTFEAKTCSECGKIFKHMHHLKRHMLSVHSNKRPYCCPLCRRSFSQASGLLRHQMVHKKQAFSEAPSDQNQSCQQGTETEMEMGVSLQTPALPDTSSCEEAVASRELPGTEEATVAEHTAMQESRPLEEAKGTGPEKKTNTCVQCDKSFSNGQYLEKHKTRVHGNLRPYVCTLCRKTFSQLHDLARHLKSHQAKDKSEKACTALMQDGEESSDVPTDESQDQDTEDRDLAAEPSAPKIAEPPKEPVYQRPQRLGVRSKISAITKLIAPKRRTPVNKRKSQSPARVVPESREESDVSASTQEGQARMSANGGTYSCAHCKLKYESDEALKEHACAAAPHRCAHCGATFKKAGFLKRHERTAHVHAKSYACSVCGKAFGKLFNLKQHQKIKSCDKHHCTSEIFSCAYCPFSFTIRSYLCKHVRRHHPLEYLSLSESERLADGPEDHGDEEEEKAAVGEAHICQKCGKKYASAKNYTVHRCCQQAILYLCTDCGKGFPNRYGLKQHQRVHTGVRPHGCPHCHKTFVHMGQLNVHLRTHTGEKPYLCTHCGESFRQSGDLKRHERKHTGVRPHICSECFKCFSRPQSLRAHQMLHLGQRMFKCNECGKSFSRNYHLRTHQQKMHL</sequence>
<feature type="domain" description="C2H2-type" evidence="12">
    <location>
        <begin position="731"/>
        <end position="753"/>
    </location>
</feature>
<feature type="domain" description="SET" evidence="13">
    <location>
        <begin position="133"/>
        <end position="231"/>
    </location>
</feature>
<dbReference type="Pfam" id="PF21549">
    <property type="entry name" value="PRDM2_PR"/>
    <property type="match status" value="1"/>
</dbReference>
<dbReference type="GO" id="GO:0008270">
    <property type="term" value="F:zinc ion binding"/>
    <property type="evidence" value="ECO:0007669"/>
    <property type="project" value="UniProtKB-KW"/>
</dbReference>
<dbReference type="EMBL" id="JAOPHQ010002663">
    <property type="protein sequence ID" value="KAK0145972.1"/>
    <property type="molecule type" value="Genomic_DNA"/>
</dbReference>
<feature type="domain" description="C2H2-type" evidence="12">
    <location>
        <begin position="336"/>
        <end position="364"/>
    </location>
</feature>
<keyword evidence="4 10" id="KW-0863">Zinc-finger</keyword>
<evidence type="ECO:0000256" key="6">
    <source>
        <dbReference type="ARBA" id="ARBA00023015"/>
    </source>
</evidence>
<feature type="compositionally biased region" description="Basic residues" evidence="11">
    <location>
        <begin position="597"/>
        <end position="609"/>
    </location>
</feature>
<dbReference type="Proteomes" id="UP001174136">
    <property type="component" value="Unassembled WGS sequence"/>
</dbReference>
<feature type="compositionally biased region" description="Polar residues" evidence="11">
    <location>
        <begin position="396"/>
        <end position="408"/>
    </location>
</feature>
<dbReference type="PANTHER" id="PTHR16515:SF58">
    <property type="entry name" value="ZINC FINGER PROTEIN 22"/>
    <property type="match status" value="1"/>
</dbReference>
<accession>A0AA47P410</accession>
<evidence type="ECO:0000259" key="13">
    <source>
        <dbReference type="PROSITE" id="PS50280"/>
    </source>
</evidence>
<gene>
    <name evidence="14" type="primary">prdm9_0</name>
    <name evidence="14" type="ORF">N1851_015092</name>
</gene>
<evidence type="ECO:0000256" key="3">
    <source>
        <dbReference type="ARBA" id="ARBA00022737"/>
    </source>
</evidence>
<evidence type="ECO:0000256" key="2">
    <source>
        <dbReference type="ARBA" id="ARBA00022723"/>
    </source>
</evidence>
<dbReference type="FunFam" id="3.30.160.60:FF:000446">
    <property type="entry name" value="Zinc finger protein"/>
    <property type="match status" value="3"/>
</dbReference>
<comment type="subcellular location">
    <subcellularLocation>
        <location evidence="1">Nucleus</location>
    </subcellularLocation>
</comment>
<feature type="compositionally biased region" description="Basic and acidic residues" evidence="11">
    <location>
        <begin position="285"/>
        <end position="294"/>
    </location>
</feature>
<feature type="region of interest" description="Disordered" evidence="11">
    <location>
        <begin position="450"/>
        <end position="470"/>
    </location>
</feature>
<keyword evidence="5" id="KW-0862">Zinc</keyword>
<evidence type="ECO:0000256" key="7">
    <source>
        <dbReference type="ARBA" id="ARBA00023125"/>
    </source>
</evidence>
<reference evidence="14" key="1">
    <citation type="journal article" date="2023" name="Front. Mar. Sci.">
        <title>A new Merluccius polli reference genome to investigate the effects of global change in West African waters.</title>
        <authorList>
            <person name="Mateo J.L."/>
            <person name="Blanco-Fernandez C."/>
            <person name="Garcia-Vazquez E."/>
            <person name="Machado-Schiaffino G."/>
        </authorList>
    </citation>
    <scope>NUCLEOTIDE SEQUENCE</scope>
    <source>
        <strain evidence="14">C29</strain>
        <tissue evidence="14">Fin</tissue>
    </source>
</reference>
<feature type="domain" description="C2H2-type" evidence="12">
    <location>
        <begin position="899"/>
        <end position="926"/>
    </location>
</feature>
<dbReference type="InterPro" id="IPR001214">
    <property type="entry name" value="SET_dom"/>
</dbReference>
<dbReference type="Gene3D" id="2.170.270.10">
    <property type="entry name" value="SET domain"/>
    <property type="match status" value="1"/>
</dbReference>
<feature type="compositionally biased region" description="Acidic residues" evidence="11">
    <location>
        <begin position="537"/>
        <end position="556"/>
    </location>
</feature>
<evidence type="ECO:0000256" key="5">
    <source>
        <dbReference type="ARBA" id="ARBA00022833"/>
    </source>
</evidence>
<feature type="domain" description="C2H2-type" evidence="12">
    <location>
        <begin position="871"/>
        <end position="898"/>
    </location>
</feature>
<feature type="compositionally biased region" description="Low complexity" evidence="11">
    <location>
        <begin position="295"/>
        <end position="304"/>
    </location>
</feature>
<dbReference type="GO" id="GO:0005634">
    <property type="term" value="C:nucleus"/>
    <property type="evidence" value="ECO:0007669"/>
    <property type="project" value="UniProtKB-SubCell"/>
</dbReference>
<feature type="domain" description="C2H2-type" evidence="12">
    <location>
        <begin position="499"/>
        <end position="526"/>
    </location>
</feature>
<protein>
    <submittedName>
        <fullName evidence="14">Histone-lysine N-methyltransferase PRDM9</fullName>
    </submittedName>
</protein>
<evidence type="ECO:0000313" key="14">
    <source>
        <dbReference type="EMBL" id="KAK0145972.1"/>
    </source>
</evidence>
<dbReference type="SMART" id="SM00355">
    <property type="entry name" value="ZnF_C2H2"/>
    <property type="match status" value="15"/>
</dbReference>
<keyword evidence="3" id="KW-0677">Repeat</keyword>
<keyword evidence="9" id="KW-0539">Nucleus</keyword>
<feature type="domain" description="C2H2-type" evidence="12">
    <location>
        <begin position="697"/>
        <end position="724"/>
    </location>
</feature>
<comment type="caution">
    <text evidence="14">The sequence shown here is derived from an EMBL/GenBank/DDBJ whole genome shotgun (WGS) entry which is preliminary data.</text>
</comment>
<dbReference type="PROSITE" id="PS00028">
    <property type="entry name" value="ZINC_FINGER_C2H2_1"/>
    <property type="match status" value="11"/>
</dbReference>
<feature type="region of interest" description="Disordered" evidence="11">
    <location>
        <begin position="391"/>
        <end position="410"/>
    </location>
</feature>
<evidence type="ECO:0000256" key="4">
    <source>
        <dbReference type="ARBA" id="ARBA00022771"/>
    </source>
</evidence>
<keyword evidence="2" id="KW-0479">Metal-binding</keyword>
<feature type="domain" description="C2H2-type" evidence="12">
    <location>
        <begin position="470"/>
        <end position="498"/>
    </location>
</feature>
<organism evidence="14 15">
    <name type="scientific">Merluccius polli</name>
    <name type="common">Benguela hake</name>
    <name type="synonym">Merluccius cadenati</name>
    <dbReference type="NCBI Taxonomy" id="89951"/>
    <lineage>
        <taxon>Eukaryota</taxon>
        <taxon>Metazoa</taxon>
        <taxon>Chordata</taxon>
        <taxon>Craniata</taxon>
        <taxon>Vertebrata</taxon>
        <taxon>Euteleostomi</taxon>
        <taxon>Actinopterygii</taxon>
        <taxon>Neopterygii</taxon>
        <taxon>Teleostei</taxon>
        <taxon>Neoteleostei</taxon>
        <taxon>Acanthomorphata</taxon>
        <taxon>Zeiogadaria</taxon>
        <taxon>Gadariae</taxon>
        <taxon>Gadiformes</taxon>
        <taxon>Gadoidei</taxon>
        <taxon>Merlucciidae</taxon>
        <taxon>Merluccius</taxon>
    </lineage>
</organism>
<dbReference type="InterPro" id="IPR050331">
    <property type="entry name" value="Zinc_finger"/>
</dbReference>
<keyword evidence="6" id="KW-0805">Transcription regulation</keyword>
<feature type="region of interest" description="Disordered" evidence="11">
    <location>
        <begin position="285"/>
        <end position="320"/>
    </location>
</feature>
<feature type="domain" description="C2H2-type" evidence="12">
    <location>
        <begin position="264"/>
        <end position="292"/>
    </location>
</feature>
<feature type="domain" description="C2H2-type" evidence="12">
    <location>
        <begin position="843"/>
        <end position="870"/>
    </location>
</feature>